<organism evidence="2 3">
    <name type="scientific">Ricinus communis</name>
    <name type="common">Castor bean</name>
    <dbReference type="NCBI Taxonomy" id="3988"/>
    <lineage>
        <taxon>Eukaryota</taxon>
        <taxon>Viridiplantae</taxon>
        <taxon>Streptophyta</taxon>
        <taxon>Embryophyta</taxon>
        <taxon>Tracheophyta</taxon>
        <taxon>Spermatophyta</taxon>
        <taxon>Magnoliopsida</taxon>
        <taxon>eudicotyledons</taxon>
        <taxon>Gunneridae</taxon>
        <taxon>Pentapetalae</taxon>
        <taxon>rosids</taxon>
        <taxon>fabids</taxon>
        <taxon>Malpighiales</taxon>
        <taxon>Euphorbiaceae</taxon>
        <taxon>Acalyphoideae</taxon>
        <taxon>Acalypheae</taxon>
        <taxon>Ricinus</taxon>
    </lineage>
</organism>
<dbReference type="EMBL" id="EQ973790">
    <property type="protein sequence ID" value="EEF47111.1"/>
    <property type="molecule type" value="Genomic_DNA"/>
</dbReference>
<evidence type="ECO:0000256" key="1">
    <source>
        <dbReference type="SAM" id="SignalP"/>
    </source>
</evidence>
<dbReference type="Gene3D" id="3.30.60.30">
    <property type="match status" value="1"/>
</dbReference>
<dbReference type="Proteomes" id="UP000008311">
    <property type="component" value="Unassembled WGS sequence"/>
</dbReference>
<keyword evidence="1" id="KW-0732">Signal</keyword>
<protein>
    <recommendedName>
        <fullName evidence="4">Serine-type endopeptidase inhibitor</fullName>
    </recommendedName>
</protein>
<evidence type="ECO:0000313" key="2">
    <source>
        <dbReference type="EMBL" id="EEF47111.1"/>
    </source>
</evidence>
<name>B9RMY8_RICCO</name>
<dbReference type="FunFam" id="3.30.60.30:FF:000116">
    <property type="entry name" value="Serine protease inhibitor, Kazal-type family protein"/>
    <property type="match status" value="1"/>
</dbReference>
<dbReference type="PANTHER" id="PTHR34376:SF7">
    <property type="entry name" value="KAZAL-LIKE DOMAIN-CONTAINING PROTEIN"/>
    <property type="match status" value="1"/>
</dbReference>
<evidence type="ECO:0000313" key="3">
    <source>
        <dbReference type="Proteomes" id="UP000008311"/>
    </source>
</evidence>
<feature type="chain" id="PRO_5002888482" description="Serine-type endopeptidase inhibitor" evidence="1">
    <location>
        <begin position="27"/>
        <end position="81"/>
    </location>
</feature>
<feature type="signal peptide" evidence="1">
    <location>
        <begin position="1"/>
        <end position="26"/>
    </location>
</feature>
<gene>
    <name evidence="2" type="ORF">RCOM_1341590</name>
</gene>
<reference evidence="3" key="1">
    <citation type="journal article" date="2010" name="Nat. Biotechnol.">
        <title>Draft genome sequence of the oilseed species Ricinus communis.</title>
        <authorList>
            <person name="Chan A.P."/>
            <person name="Crabtree J."/>
            <person name="Zhao Q."/>
            <person name="Lorenzi H."/>
            <person name="Orvis J."/>
            <person name="Puiu D."/>
            <person name="Melake-Berhan A."/>
            <person name="Jones K.M."/>
            <person name="Redman J."/>
            <person name="Chen G."/>
            <person name="Cahoon E.B."/>
            <person name="Gedil M."/>
            <person name="Stanke M."/>
            <person name="Haas B.J."/>
            <person name="Wortman J.R."/>
            <person name="Fraser-Liggett C.M."/>
            <person name="Ravel J."/>
            <person name="Rabinowicz P.D."/>
        </authorList>
    </citation>
    <scope>NUCLEOTIDE SEQUENCE [LARGE SCALE GENOMIC DNA]</scope>
    <source>
        <strain evidence="3">cv. Hale</strain>
    </source>
</reference>
<evidence type="ECO:0008006" key="4">
    <source>
        <dbReference type="Google" id="ProtNLM"/>
    </source>
</evidence>
<dbReference type="STRING" id="3988.B9RMY8"/>
<dbReference type="InParanoid" id="B9RMY8"/>
<keyword evidence="3" id="KW-1185">Reference proteome</keyword>
<accession>B9RMY8</accession>
<sequence>MATFKNIAPLCMMLLVFIVCVSVAQSQITINLCPGPMSPPEGCPIACLVPDPVCGANGVTYWCGCPDALCAGVRVVKFGEC</sequence>
<proteinExistence type="predicted"/>
<dbReference type="AlphaFoldDB" id="B9RMY8"/>
<dbReference type="PANTHER" id="PTHR34376">
    <property type="entry name" value="SERINE PROTEASE INHIBITOR, KAZAL-TYPE FAMILY PROTEIN"/>
    <property type="match status" value="1"/>
</dbReference>